<protein>
    <submittedName>
        <fullName evidence="6">Uncharacterized protein</fullName>
    </submittedName>
</protein>
<organism evidence="6 7">
    <name type="scientific">Bradymonas sediminis</name>
    <dbReference type="NCBI Taxonomy" id="1548548"/>
    <lineage>
        <taxon>Bacteria</taxon>
        <taxon>Deltaproteobacteria</taxon>
        <taxon>Bradymonadales</taxon>
        <taxon>Bradymonadaceae</taxon>
        <taxon>Bradymonas</taxon>
    </lineage>
</organism>
<sequence>MPMNRYFGTHTLGGEWHALIPRYLLLGDRVRGKRILDIGCGTGIGSSLLLEMGAESVRGVDHRPEVVDLARIKHDKIGLDFHVMFWESLEFEDDSFDIVVCLDPSSPVTDHNLLLEVRRVLKDNGEYICALERTKIVGMESLLPRYGYDSPSNQITLNQASERVPQIGEFSAHFETVFNLVQRPHLSYLFEPQSPKSASDAALKTHRHLPEGYRAGVLRTEGDTPPADDTGGQWLPTDDQLLLDQNSVGGVELFFCGAADLAPPPAAEIRLPYYNIMERLSQVIENLQSRQSLGGETSVFDEVLDHPDLGPDVRTTQEYISTPKGYEHPLDDAPTGVRPRPTMPDPVRNFPSAAALFQNDALESYRDKISEHYRQIRHELDTLQHHTRAALIERDDYINHLVNTIHARESGGEWGAPPQPATPGSTWREETTQVFKIASIGKNPEGNTLDELAELEVPDRAKELEKQIASLRDERQRLDDLLAAHEQRLVKIAPAPSDAHANTSEPEEPAGTTTISEAGPDEIGSEASDANGLDAPAAQQADDESPETESDAPDAEKKTGDNK</sequence>
<evidence type="ECO:0000256" key="3">
    <source>
        <dbReference type="ARBA" id="ARBA00022691"/>
    </source>
</evidence>
<evidence type="ECO:0000256" key="1">
    <source>
        <dbReference type="ARBA" id="ARBA00022603"/>
    </source>
</evidence>
<feature type="compositionally biased region" description="Basic and acidic residues" evidence="5">
    <location>
        <begin position="554"/>
        <end position="563"/>
    </location>
</feature>
<dbReference type="EMBL" id="CP030032">
    <property type="protein sequence ID" value="AWV89419.1"/>
    <property type="molecule type" value="Genomic_DNA"/>
</dbReference>
<dbReference type="InterPro" id="IPR041698">
    <property type="entry name" value="Methyltransf_25"/>
</dbReference>
<dbReference type="SUPFAM" id="SSF53335">
    <property type="entry name" value="S-adenosyl-L-methionine-dependent methyltransferases"/>
    <property type="match status" value="1"/>
</dbReference>
<feature type="compositionally biased region" description="Acidic residues" evidence="5">
    <location>
        <begin position="541"/>
        <end position="553"/>
    </location>
</feature>
<dbReference type="Proteomes" id="UP000249799">
    <property type="component" value="Chromosome"/>
</dbReference>
<keyword evidence="3" id="KW-0949">S-adenosyl-L-methionine</keyword>
<dbReference type="RefSeq" id="WP_111334017.1">
    <property type="nucleotide sequence ID" value="NZ_CP030032.1"/>
</dbReference>
<name>A0A2Z4FKD9_9DELT</name>
<feature type="coiled-coil region" evidence="4">
    <location>
        <begin position="461"/>
        <end position="488"/>
    </location>
</feature>
<dbReference type="Pfam" id="PF13649">
    <property type="entry name" value="Methyltransf_25"/>
    <property type="match status" value="1"/>
</dbReference>
<dbReference type="PANTHER" id="PTHR43464">
    <property type="entry name" value="METHYLTRANSFERASE"/>
    <property type="match status" value="1"/>
</dbReference>
<evidence type="ECO:0000256" key="5">
    <source>
        <dbReference type="SAM" id="MobiDB-lite"/>
    </source>
</evidence>
<proteinExistence type="predicted"/>
<dbReference type="CDD" id="cd02440">
    <property type="entry name" value="AdoMet_MTases"/>
    <property type="match status" value="1"/>
</dbReference>
<dbReference type="Gene3D" id="3.40.50.150">
    <property type="entry name" value="Vaccinia Virus protein VP39"/>
    <property type="match status" value="1"/>
</dbReference>
<evidence type="ECO:0000313" key="7">
    <source>
        <dbReference type="Proteomes" id="UP000249799"/>
    </source>
</evidence>
<accession>A0A2Z4FKD9</accession>
<dbReference type="PANTHER" id="PTHR43464:SF19">
    <property type="entry name" value="UBIQUINONE BIOSYNTHESIS O-METHYLTRANSFERASE, MITOCHONDRIAL"/>
    <property type="match status" value="1"/>
</dbReference>
<evidence type="ECO:0000256" key="4">
    <source>
        <dbReference type="SAM" id="Coils"/>
    </source>
</evidence>
<gene>
    <name evidence="6" type="ORF">DN745_08740</name>
</gene>
<dbReference type="GO" id="GO:0008168">
    <property type="term" value="F:methyltransferase activity"/>
    <property type="evidence" value="ECO:0007669"/>
    <property type="project" value="UniProtKB-KW"/>
</dbReference>
<dbReference type="AlphaFoldDB" id="A0A2Z4FKD9"/>
<keyword evidence="4" id="KW-0175">Coiled coil</keyword>
<evidence type="ECO:0000256" key="2">
    <source>
        <dbReference type="ARBA" id="ARBA00022679"/>
    </source>
</evidence>
<dbReference type="KEGG" id="bsed:DN745_08740"/>
<dbReference type="GO" id="GO:0032259">
    <property type="term" value="P:methylation"/>
    <property type="evidence" value="ECO:0007669"/>
    <property type="project" value="UniProtKB-KW"/>
</dbReference>
<feature type="region of interest" description="Disordered" evidence="5">
    <location>
        <begin position="493"/>
        <end position="563"/>
    </location>
</feature>
<dbReference type="InterPro" id="IPR029063">
    <property type="entry name" value="SAM-dependent_MTases_sf"/>
</dbReference>
<feature type="region of interest" description="Disordered" evidence="5">
    <location>
        <begin position="409"/>
        <end position="428"/>
    </location>
</feature>
<keyword evidence="1" id="KW-0489">Methyltransferase</keyword>
<reference evidence="6 7" key="1">
    <citation type="submission" date="2018-06" db="EMBL/GenBank/DDBJ databases">
        <title>Lujinxingia sediminis gen. nov. sp. nov., a new facultative anaerobic member of the class Deltaproteobacteria, and proposal of Lujinxingaceae fam. nov.</title>
        <authorList>
            <person name="Guo L.-Y."/>
            <person name="Li C.-M."/>
            <person name="Wang S."/>
            <person name="Du Z.-J."/>
        </authorList>
    </citation>
    <scope>NUCLEOTIDE SEQUENCE [LARGE SCALE GENOMIC DNA]</scope>
    <source>
        <strain evidence="6 7">FA350</strain>
    </source>
</reference>
<evidence type="ECO:0000313" key="6">
    <source>
        <dbReference type="EMBL" id="AWV89419.1"/>
    </source>
</evidence>
<keyword evidence="2" id="KW-0808">Transferase</keyword>
<keyword evidence="7" id="KW-1185">Reference proteome</keyword>
<dbReference type="OrthoDB" id="264333at2"/>